<gene>
    <name evidence="2" type="ORF">BOLC1T00851H</name>
</gene>
<organism evidence="2">
    <name type="scientific">Brassica oleracea</name>
    <name type="common">Wild cabbage</name>
    <dbReference type="NCBI Taxonomy" id="3712"/>
    <lineage>
        <taxon>Eukaryota</taxon>
        <taxon>Viridiplantae</taxon>
        <taxon>Streptophyta</taxon>
        <taxon>Embryophyta</taxon>
        <taxon>Tracheophyta</taxon>
        <taxon>Spermatophyta</taxon>
        <taxon>Magnoliopsida</taxon>
        <taxon>eudicotyledons</taxon>
        <taxon>Gunneridae</taxon>
        <taxon>Pentapetalae</taxon>
        <taxon>rosids</taxon>
        <taxon>malvids</taxon>
        <taxon>Brassicales</taxon>
        <taxon>Brassicaceae</taxon>
        <taxon>Brassiceae</taxon>
        <taxon>Brassica</taxon>
    </lineage>
</organism>
<feature type="domain" description="Helitron helicase-like" evidence="1">
    <location>
        <begin position="561"/>
        <end position="724"/>
    </location>
</feature>
<dbReference type="PANTHER" id="PTHR45786">
    <property type="entry name" value="DNA BINDING PROTEIN-LIKE"/>
    <property type="match status" value="1"/>
</dbReference>
<proteinExistence type="predicted"/>
<sequence>MKGLELQCSPLKPPFKIPTALPHPSSALYLAAYLYPHLSYLRSYPYLSPLRSLALNLSPGPGDSTMQFRLLHFWDARKNVKGGPGILLGIELLLIDAEGTVAQGFIGQNRRNQYEKELKRGMIYTLTNYYASNNKVMYHVADQRLVICISHASELRKVEEDIEAILTERFRIHSFADFEANCDLRGDLHDVVGHLKLVDGHPLHERPVLCIKDDSASRKVLVHLQLKDGPVINVYLLDEAAVNFRVKFDACADTQTVVLVTTVNPKRLGAPSDASSSSEATNNPILECPSCGALVWQSESTGRDPRTKELRFTICCNQGQIKLPPMRQPPPVLEKLLQCKQFRETIRVYNALLAFTSIGENIDYSVVFGRGPFTFRIQGQTYHRIGSLIPKPGLPPKYLQLYIFDTANEVKNRLEALGQTTSEGKATKATLKVLIEMVDTNNCLAKVFRRVRDRYEANSEEDFTISLISDKGKGKQYDLPQSSEVVGLIVGEMSDTICERDIVVKFQSTNLTEIRNDHPLYMSLQYPLLFPYGEYGFNTEIPLHLEEGSSRTRKFVSIRQFYASQIQTRLKEGMTLIKSGRLLHQYVVDVYSSIEEDRLRWHRINQDVLRAELYSNFCDAVGKGDTDARTVGKRFILPPSFTGGPRYLIEKYHDAMAICRQFGNPDLFITMTANPNWKEIKDHLAAYGGDSPNDRPDIECRVFKMKLDQLLDDFKKGTFFAPYTAGILFNWKI</sequence>
<dbReference type="PANTHER" id="PTHR45786:SF74">
    <property type="entry name" value="ATP-DEPENDENT DNA HELICASE"/>
    <property type="match status" value="1"/>
</dbReference>
<protein>
    <recommendedName>
        <fullName evidence="1">Helitron helicase-like domain-containing protein</fullName>
    </recommendedName>
</protein>
<evidence type="ECO:0000259" key="1">
    <source>
        <dbReference type="Pfam" id="PF14214"/>
    </source>
</evidence>
<dbReference type="EMBL" id="LR031878">
    <property type="protein sequence ID" value="VDD48462.1"/>
    <property type="molecule type" value="Genomic_DNA"/>
</dbReference>
<name>A0A3P6FVJ1_BRAOL</name>
<accession>A0A3P6FVJ1</accession>
<evidence type="ECO:0000313" key="2">
    <source>
        <dbReference type="EMBL" id="VDD48462.1"/>
    </source>
</evidence>
<dbReference type="InterPro" id="IPR025476">
    <property type="entry name" value="Helitron_helicase-like"/>
</dbReference>
<dbReference type="AlphaFoldDB" id="A0A3P6FVJ1"/>
<dbReference type="Pfam" id="PF14214">
    <property type="entry name" value="Helitron_like_N"/>
    <property type="match status" value="1"/>
</dbReference>
<reference evidence="2" key="1">
    <citation type="submission" date="2018-11" db="EMBL/GenBank/DDBJ databases">
        <authorList>
            <consortium name="Genoscope - CEA"/>
            <person name="William W."/>
        </authorList>
    </citation>
    <scope>NUCLEOTIDE SEQUENCE</scope>
</reference>